<feature type="transmembrane region" description="Helical" evidence="1">
    <location>
        <begin position="167"/>
        <end position="188"/>
    </location>
</feature>
<evidence type="ECO:0000256" key="1">
    <source>
        <dbReference type="SAM" id="Phobius"/>
    </source>
</evidence>
<reference evidence="2 3" key="1">
    <citation type="submission" date="2022-03" db="EMBL/GenBank/DDBJ databases">
        <title>Pseudonocardia alaer sp. nov., a novel actinomycete isolated from reed forest soil.</title>
        <authorList>
            <person name="Wang L."/>
        </authorList>
    </citation>
    <scope>NUCLEOTIDE SEQUENCE [LARGE SCALE GENOMIC DNA]</scope>
    <source>
        <strain evidence="2 3">Y-16303</strain>
        <plasmid evidence="2">unnamed</plasmid>
    </source>
</reference>
<protein>
    <submittedName>
        <fullName evidence="2">Uncharacterized protein</fullName>
    </submittedName>
</protein>
<feature type="transmembrane region" description="Helical" evidence="1">
    <location>
        <begin position="110"/>
        <end position="130"/>
    </location>
</feature>
<keyword evidence="2" id="KW-0614">Plasmid</keyword>
<keyword evidence="1" id="KW-0472">Membrane</keyword>
<proteinExistence type="predicted"/>
<dbReference type="Proteomes" id="UP001299970">
    <property type="component" value="Unassembled WGS sequence"/>
</dbReference>
<evidence type="ECO:0000313" key="3">
    <source>
        <dbReference type="Proteomes" id="UP001299970"/>
    </source>
</evidence>
<keyword evidence="1" id="KW-0812">Transmembrane</keyword>
<feature type="transmembrane region" description="Helical" evidence="1">
    <location>
        <begin position="136"/>
        <end position="155"/>
    </location>
</feature>
<name>A0ABS9T770_9PSEU</name>
<dbReference type="EMBL" id="JAKXMK010000002">
    <property type="protein sequence ID" value="MCH6164367.1"/>
    <property type="molecule type" value="Genomic_DNA"/>
</dbReference>
<geneLocation type="plasmid" evidence="2">
    <name>unnamed</name>
</geneLocation>
<feature type="transmembrane region" description="Helical" evidence="1">
    <location>
        <begin position="64"/>
        <end position="89"/>
    </location>
</feature>
<keyword evidence="3" id="KW-1185">Reference proteome</keyword>
<keyword evidence="1" id="KW-1133">Transmembrane helix</keyword>
<accession>A0ABS9T770</accession>
<sequence>MGEASGGRDDLRARSPIAAWIVRAAALHRNRWSDEHELAYAIHGTVVGAAVMMAASLHGTLGDILVAVLVTLFVYWVAERYAHLLAAGVRGRQEGWRATRAAIGRELRAGWPMVEAAYLPLVVLIVVELFTDSLELAVYASLATSTVLLVALGHLAARRAGASSVGALGWAAASGVLGVVTMCLKLLLH</sequence>
<dbReference type="RefSeq" id="WP_241034567.1">
    <property type="nucleotide sequence ID" value="NZ_BAAAJF010000034.1"/>
</dbReference>
<gene>
    <name evidence="2" type="ORF">MMF94_01630</name>
</gene>
<organism evidence="2 3">
    <name type="scientific">Pseudonocardia alaniniphila</name>
    <dbReference type="NCBI Taxonomy" id="75291"/>
    <lineage>
        <taxon>Bacteria</taxon>
        <taxon>Bacillati</taxon>
        <taxon>Actinomycetota</taxon>
        <taxon>Actinomycetes</taxon>
        <taxon>Pseudonocardiales</taxon>
        <taxon>Pseudonocardiaceae</taxon>
        <taxon>Pseudonocardia</taxon>
    </lineage>
</organism>
<evidence type="ECO:0000313" key="2">
    <source>
        <dbReference type="EMBL" id="MCH6164367.1"/>
    </source>
</evidence>
<comment type="caution">
    <text evidence="2">The sequence shown here is derived from an EMBL/GenBank/DDBJ whole genome shotgun (WGS) entry which is preliminary data.</text>
</comment>